<dbReference type="Pfam" id="PF00656">
    <property type="entry name" value="Peptidase_C14"/>
    <property type="match status" value="1"/>
</dbReference>
<dbReference type="Gene3D" id="3.30.70.1470">
    <property type="entry name" value="Caspase-like"/>
    <property type="match status" value="1"/>
</dbReference>
<dbReference type="InterPro" id="IPR011600">
    <property type="entry name" value="Pept_C14_caspase"/>
</dbReference>
<feature type="region of interest" description="Disordered" evidence="1">
    <location>
        <begin position="1"/>
        <end position="50"/>
    </location>
</feature>
<accession>A0ABY7G528</accession>
<dbReference type="InterPro" id="IPR029030">
    <property type="entry name" value="Caspase-like_dom_sf"/>
</dbReference>
<evidence type="ECO:0000313" key="4">
    <source>
        <dbReference type="Proteomes" id="UP001164746"/>
    </source>
</evidence>
<dbReference type="EMBL" id="CP111026">
    <property type="protein sequence ID" value="WAR28268.1"/>
    <property type="molecule type" value="Genomic_DNA"/>
</dbReference>
<keyword evidence="4" id="KW-1185">Reference proteome</keyword>
<feature type="domain" description="Caspase family p10" evidence="2">
    <location>
        <begin position="57"/>
        <end position="137"/>
    </location>
</feature>
<dbReference type="SUPFAM" id="SSF52129">
    <property type="entry name" value="Caspase-like"/>
    <property type="match status" value="1"/>
</dbReference>
<sequence>MVILGSYGKDEGVSVKQTMNPTDTNSGEQTKRNGSLDTVQEYNPKDPIPRMMKCNRDTLMMFAVPTGRPAYRNIKTGSWLFACIKEALEKQKQNDEPVNLLSVLTDAAGLMAEMESKDTFNTYKAVPVIDHQLLRNLTVKVNIL</sequence>
<organism evidence="3 4">
    <name type="scientific">Mya arenaria</name>
    <name type="common">Soft-shell clam</name>
    <dbReference type="NCBI Taxonomy" id="6604"/>
    <lineage>
        <taxon>Eukaryota</taxon>
        <taxon>Metazoa</taxon>
        <taxon>Spiralia</taxon>
        <taxon>Lophotrochozoa</taxon>
        <taxon>Mollusca</taxon>
        <taxon>Bivalvia</taxon>
        <taxon>Autobranchia</taxon>
        <taxon>Heteroconchia</taxon>
        <taxon>Euheterodonta</taxon>
        <taxon>Imparidentia</taxon>
        <taxon>Neoheterodontei</taxon>
        <taxon>Myida</taxon>
        <taxon>Myoidea</taxon>
        <taxon>Myidae</taxon>
        <taxon>Mya</taxon>
    </lineage>
</organism>
<evidence type="ECO:0000259" key="2">
    <source>
        <dbReference type="PROSITE" id="PS50207"/>
    </source>
</evidence>
<name>A0ABY7G528_MYAAR</name>
<dbReference type="PROSITE" id="PS50207">
    <property type="entry name" value="CASPASE_P10"/>
    <property type="match status" value="1"/>
</dbReference>
<protein>
    <recommendedName>
        <fullName evidence="2">Caspase family p10 domain-containing protein</fullName>
    </recommendedName>
</protein>
<proteinExistence type="predicted"/>
<dbReference type="Proteomes" id="UP001164746">
    <property type="component" value="Chromosome 15"/>
</dbReference>
<gene>
    <name evidence="3" type="ORF">MAR_013972</name>
</gene>
<feature type="compositionally biased region" description="Polar residues" evidence="1">
    <location>
        <begin position="15"/>
        <end position="41"/>
    </location>
</feature>
<evidence type="ECO:0000313" key="3">
    <source>
        <dbReference type="EMBL" id="WAR28268.1"/>
    </source>
</evidence>
<evidence type="ECO:0000256" key="1">
    <source>
        <dbReference type="SAM" id="MobiDB-lite"/>
    </source>
</evidence>
<reference evidence="3" key="1">
    <citation type="submission" date="2022-11" db="EMBL/GenBank/DDBJ databases">
        <title>Centuries of genome instability and evolution in soft-shell clam transmissible cancer (bioRxiv).</title>
        <authorList>
            <person name="Hart S.F.M."/>
            <person name="Yonemitsu M.A."/>
            <person name="Giersch R.M."/>
            <person name="Beal B.F."/>
            <person name="Arriagada G."/>
            <person name="Davis B.W."/>
            <person name="Ostrander E.A."/>
            <person name="Goff S.P."/>
            <person name="Metzger M.J."/>
        </authorList>
    </citation>
    <scope>NUCLEOTIDE SEQUENCE</scope>
    <source>
        <strain evidence="3">MELC-2E11</strain>
        <tissue evidence="3">Siphon/mantle</tissue>
    </source>
</reference>
<dbReference type="InterPro" id="IPR002138">
    <property type="entry name" value="Pept_C14_p10"/>
</dbReference>